<dbReference type="InterPro" id="IPR009045">
    <property type="entry name" value="Zn_M74/Hedgehog-like"/>
</dbReference>
<reference evidence="3" key="1">
    <citation type="submission" date="2016-01" db="EMBL/GenBank/DDBJ databases">
        <authorList>
            <person name="Mitreva M."/>
            <person name="Pepin K.H."/>
            <person name="Mihindukulasuriya K.A."/>
            <person name="Fulton R."/>
            <person name="Fronick C."/>
            <person name="O'Laughlin M."/>
            <person name="Miner T."/>
            <person name="Herter B."/>
            <person name="Rosa B.A."/>
            <person name="Cordes M."/>
            <person name="Tomlinson C."/>
            <person name="Wollam A."/>
            <person name="Palsikar V.B."/>
            <person name="Mardis E.R."/>
            <person name="Wilson R.K."/>
        </authorList>
    </citation>
    <scope>NUCLEOTIDE SEQUENCE [LARGE SCALE GENOMIC DNA]</scope>
    <source>
        <strain evidence="3">CMW8396</strain>
    </source>
</reference>
<dbReference type="CDD" id="cd14845">
    <property type="entry name" value="L-Ala-D-Glu_peptidase_like"/>
    <property type="match status" value="1"/>
</dbReference>
<accession>A0A133NB76</accession>
<dbReference type="Pfam" id="PF13539">
    <property type="entry name" value="Peptidase_M15_4"/>
    <property type="match status" value="1"/>
</dbReference>
<dbReference type="PATRIC" id="fig|134605.3.peg.1418"/>
<proteinExistence type="predicted"/>
<comment type="caution">
    <text evidence="2">The sequence shown here is derived from an EMBL/GenBank/DDBJ whole genome shotgun (WGS) entry which is preliminary data.</text>
</comment>
<dbReference type="GO" id="GO:0008233">
    <property type="term" value="F:peptidase activity"/>
    <property type="evidence" value="ECO:0007669"/>
    <property type="project" value="InterPro"/>
</dbReference>
<dbReference type="Gene3D" id="3.30.1380.10">
    <property type="match status" value="1"/>
</dbReference>
<dbReference type="SUPFAM" id="SSF55166">
    <property type="entry name" value="Hedgehog/DD-peptidase"/>
    <property type="match status" value="1"/>
</dbReference>
<dbReference type="RefSeq" id="WP_008800889.1">
    <property type="nucleotide sequence ID" value="NZ_KQ956559.1"/>
</dbReference>
<dbReference type="AlphaFoldDB" id="A0A133NB76"/>
<protein>
    <submittedName>
        <fullName evidence="2">Putative peptidoglycan L-alanyl-D-glutamate endopeptidase CwlK</fullName>
    </submittedName>
</protein>
<gene>
    <name evidence="2" type="ORF">HMPREF3206_01431</name>
</gene>
<dbReference type="Proteomes" id="UP000070617">
    <property type="component" value="Unassembled WGS sequence"/>
</dbReference>
<dbReference type="STRING" id="134605.HMPREF3206_01431"/>
<sequence>MGFRFSQNSLDKMSRVHPNLVAFMKELIQVSPFDFKITSGMRTAKEQANLYQQGRIKPGLVVTNADGYKYCSNHQEKVDGYGYAVDVCILKYTSKGDIDWNFKYYKELYEIAKKNSLLEKYGIEWAGNWKKFQEGAHYQLKNARNVAFKK</sequence>
<feature type="domain" description="Peptidase M15C" evidence="1">
    <location>
        <begin position="72"/>
        <end position="140"/>
    </location>
</feature>
<keyword evidence="3" id="KW-1185">Reference proteome</keyword>
<dbReference type="InterPro" id="IPR039561">
    <property type="entry name" value="Peptidase_M15C"/>
</dbReference>
<organism evidence="2 3">
    <name type="scientific">Fusobacterium equinum</name>
    <dbReference type="NCBI Taxonomy" id="134605"/>
    <lineage>
        <taxon>Bacteria</taxon>
        <taxon>Fusobacteriati</taxon>
        <taxon>Fusobacteriota</taxon>
        <taxon>Fusobacteriia</taxon>
        <taxon>Fusobacteriales</taxon>
        <taxon>Fusobacteriaceae</taxon>
        <taxon>Fusobacterium</taxon>
    </lineage>
</organism>
<dbReference type="EMBL" id="LRPX01000069">
    <property type="protein sequence ID" value="KXA13529.1"/>
    <property type="molecule type" value="Genomic_DNA"/>
</dbReference>
<evidence type="ECO:0000313" key="3">
    <source>
        <dbReference type="Proteomes" id="UP000070617"/>
    </source>
</evidence>
<name>A0A133NB76_9FUSO</name>
<evidence type="ECO:0000313" key="2">
    <source>
        <dbReference type="EMBL" id="KXA13529.1"/>
    </source>
</evidence>
<evidence type="ECO:0000259" key="1">
    <source>
        <dbReference type="Pfam" id="PF13539"/>
    </source>
</evidence>